<sequence length="84" mass="9489">MLLYTDIIDLFWTAIKTGLVQHKPQVPKVTTLWNERDPKMKRHTGTILTTQQEKSPSAANMSAPDQIHRGYGKLAAARNVEDKS</sequence>
<gene>
    <name evidence="1" type="ORF">E2C01_054870</name>
</gene>
<proteinExistence type="predicted"/>
<dbReference type="AlphaFoldDB" id="A0A5B7GT78"/>
<name>A0A5B7GT78_PORTR</name>
<reference evidence="1 2" key="1">
    <citation type="submission" date="2019-05" db="EMBL/GenBank/DDBJ databases">
        <title>Another draft genome of Portunus trituberculatus and its Hox gene families provides insights of decapod evolution.</title>
        <authorList>
            <person name="Jeong J.-H."/>
            <person name="Song I."/>
            <person name="Kim S."/>
            <person name="Choi T."/>
            <person name="Kim D."/>
            <person name="Ryu S."/>
            <person name="Kim W."/>
        </authorList>
    </citation>
    <scope>NUCLEOTIDE SEQUENCE [LARGE SCALE GENOMIC DNA]</scope>
    <source>
        <tissue evidence="1">Muscle</tissue>
    </source>
</reference>
<evidence type="ECO:0000313" key="2">
    <source>
        <dbReference type="Proteomes" id="UP000324222"/>
    </source>
</evidence>
<evidence type="ECO:0000313" key="1">
    <source>
        <dbReference type="EMBL" id="MPC60813.1"/>
    </source>
</evidence>
<protein>
    <submittedName>
        <fullName evidence="1">Uncharacterized protein</fullName>
    </submittedName>
</protein>
<keyword evidence="2" id="KW-1185">Reference proteome</keyword>
<organism evidence="1 2">
    <name type="scientific">Portunus trituberculatus</name>
    <name type="common">Swimming crab</name>
    <name type="synonym">Neptunus trituberculatus</name>
    <dbReference type="NCBI Taxonomy" id="210409"/>
    <lineage>
        <taxon>Eukaryota</taxon>
        <taxon>Metazoa</taxon>
        <taxon>Ecdysozoa</taxon>
        <taxon>Arthropoda</taxon>
        <taxon>Crustacea</taxon>
        <taxon>Multicrustacea</taxon>
        <taxon>Malacostraca</taxon>
        <taxon>Eumalacostraca</taxon>
        <taxon>Eucarida</taxon>
        <taxon>Decapoda</taxon>
        <taxon>Pleocyemata</taxon>
        <taxon>Brachyura</taxon>
        <taxon>Eubrachyura</taxon>
        <taxon>Portunoidea</taxon>
        <taxon>Portunidae</taxon>
        <taxon>Portuninae</taxon>
        <taxon>Portunus</taxon>
    </lineage>
</organism>
<dbReference type="EMBL" id="VSRR010017927">
    <property type="protein sequence ID" value="MPC60813.1"/>
    <property type="molecule type" value="Genomic_DNA"/>
</dbReference>
<comment type="caution">
    <text evidence="1">The sequence shown here is derived from an EMBL/GenBank/DDBJ whole genome shotgun (WGS) entry which is preliminary data.</text>
</comment>
<accession>A0A5B7GT78</accession>
<dbReference type="Proteomes" id="UP000324222">
    <property type="component" value="Unassembled WGS sequence"/>
</dbReference>